<accession>A0ABT7LCG1</accession>
<feature type="signal peptide" evidence="1">
    <location>
        <begin position="1"/>
        <end position="28"/>
    </location>
</feature>
<keyword evidence="3" id="KW-1185">Reference proteome</keyword>
<proteinExistence type="predicted"/>
<sequence>MRPASRFRLRALAALALALGTGLGAAQAAPANAQAQLQAWRDQDQAMMGQPEGPATQAERRQLTDVFRQWVKAHGWPLRSEVGAAGAQSAWLLVQHADHDPAWQQEALALMEALLPRGEVNLSDLAYLRDRVAMATKGRQSYGTQGGCQGPGQWEPFAIDEPESLDRRREAMELQSMSRYRAQASRVLCSAERLAAKAAAPAPAGSAAR</sequence>
<dbReference type="RefSeq" id="WP_285980677.1">
    <property type="nucleotide sequence ID" value="NZ_JASVDS010000001.1"/>
</dbReference>
<feature type="chain" id="PRO_5046430625" evidence="1">
    <location>
        <begin position="29"/>
        <end position="209"/>
    </location>
</feature>
<name>A0ABT7LCG1_9BURK</name>
<protein>
    <submittedName>
        <fullName evidence="2">Uncharacterized protein</fullName>
    </submittedName>
</protein>
<dbReference type="EMBL" id="JASVDS010000001">
    <property type="protein sequence ID" value="MDL5030544.1"/>
    <property type="molecule type" value="Genomic_DNA"/>
</dbReference>
<gene>
    <name evidence="2" type="ORF">QRD43_01385</name>
</gene>
<dbReference type="Pfam" id="PF20329">
    <property type="entry name" value="DUF6624"/>
    <property type="match status" value="1"/>
</dbReference>
<dbReference type="Proteomes" id="UP001238603">
    <property type="component" value="Unassembled WGS sequence"/>
</dbReference>
<keyword evidence="1" id="KW-0732">Signal</keyword>
<reference evidence="2 3" key="1">
    <citation type="submission" date="2023-06" db="EMBL/GenBank/DDBJ databases">
        <title>Pelomonas sp. APW6 16S ribosomal RNA gene genome sequencing and assembly.</title>
        <authorList>
            <person name="Woo H."/>
        </authorList>
    </citation>
    <scope>NUCLEOTIDE SEQUENCE [LARGE SCALE GENOMIC DNA]</scope>
    <source>
        <strain evidence="2 3">APW6</strain>
    </source>
</reference>
<evidence type="ECO:0000256" key="1">
    <source>
        <dbReference type="SAM" id="SignalP"/>
    </source>
</evidence>
<dbReference type="InterPro" id="IPR046732">
    <property type="entry name" value="DUF6624"/>
</dbReference>
<organism evidence="2 3">
    <name type="scientific">Roseateles subflavus</name>
    <dbReference type="NCBI Taxonomy" id="3053353"/>
    <lineage>
        <taxon>Bacteria</taxon>
        <taxon>Pseudomonadati</taxon>
        <taxon>Pseudomonadota</taxon>
        <taxon>Betaproteobacteria</taxon>
        <taxon>Burkholderiales</taxon>
        <taxon>Sphaerotilaceae</taxon>
        <taxon>Roseateles</taxon>
    </lineage>
</organism>
<evidence type="ECO:0000313" key="2">
    <source>
        <dbReference type="EMBL" id="MDL5030544.1"/>
    </source>
</evidence>
<evidence type="ECO:0000313" key="3">
    <source>
        <dbReference type="Proteomes" id="UP001238603"/>
    </source>
</evidence>
<comment type="caution">
    <text evidence="2">The sequence shown here is derived from an EMBL/GenBank/DDBJ whole genome shotgun (WGS) entry which is preliminary data.</text>
</comment>